<dbReference type="Pfam" id="PF04397">
    <property type="entry name" value="LytTR"/>
    <property type="match status" value="1"/>
</dbReference>
<keyword evidence="1" id="KW-0812">Transmembrane</keyword>
<evidence type="ECO:0000259" key="2">
    <source>
        <dbReference type="PROSITE" id="PS50930"/>
    </source>
</evidence>
<organism evidence="3 4">
    <name type="scientific">Stakelama tenebrarum</name>
    <dbReference type="NCBI Taxonomy" id="2711215"/>
    <lineage>
        <taxon>Bacteria</taxon>
        <taxon>Pseudomonadati</taxon>
        <taxon>Pseudomonadota</taxon>
        <taxon>Alphaproteobacteria</taxon>
        <taxon>Sphingomonadales</taxon>
        <taxon>Sphingomonadaceae</taxon>
        <taxon>Stakelama</taxon>
    </lineage>
</organism>
<proteinExistence type="predicted"/>
<gene>
    <name evidence="3" type="ORF">G5C33_08190</name>
</gene>
<feature type="domain" description="HTH LytTR-type" evidence="2">
    <location>
        <begin position="159"/>
        <end position="248"/>
    </location>
</feature>
<name>A0A6G6Y4J5_9SPHN</name>
<reference evidence="3 4" key="1">
    <citation type="submission" date="2020-02" db="EMBL/GenBank/DDBJ databases">
        <authorList>
            <person name="Zheng R.K."/>
            <person name="Sun C.M."/>
        </authorList>
    </citation>
    <scope>NUCLEOTIDE SEQUENCE [LARGE SCALE GENOMIC DNA]</scope>
    <source>
        <strain evidence="4">zrk23</strain>
    </source>
</reference>
<dbReference type="AlphaFoldDB" id="A0A6G6Y4J5"/>
<dbReference type="RefSeq" id="WP_165326771.1">
    <property type="nucleotide sequence ID" value="NZ_CP049109.1"/>
</dbReference>
<protein>
    <submittedName>
        <fullName evidence="3">LytTR family transcriptional regulator</fullName>
    </submittedName>
</protein>
<feature type="transmembrane region" description="Helical" evidence="1">
    <location>
        <begin position="15"/>
        <end position="35"/>
    </location>
</feature>
<dbReference type="GO" id="GO:0003677">
    <property type="term" value="F:DNA binding"/>
    <property type="evidence" value="ECO:0007669"/>
    <property type="project" value="InterPro"/>
</dbReference>
<dbReference type="EMBL" id="CP049109">
    <property type="protein sequence ID" value="QIG79771.1"/>
    <property type="molecule type" value="Genomic_DNA"/>
</dbReference>
<feature type="transmembrane region" description="Helical" evidence="1">
    <location>
        <begin position="80"/>
        <end position="105"/>
    </location>
</feature>
<dbReference type="Proteomes" id="UP000501568">
    <property type="component" value="Chromosome"/>
</dbReference>
<keyword evidence="1" id="KW-0472">Membrane</keyword>
<feature type="transmembrane region" description="Helical" evidence="1">
    <location>
        <begin position="47"/>
        <end position="68"/>
    </location>
</feature>
<dbReference type="PROSITE" id="PS50930">
    <property type="entry name" value="HTH_LYTTR"/>
    <property type="match status" value="1"/>
</dbReference>
<feature type="transmembrane region" description="Helical" evidence="1">
    <location>
        <begin position="117"/>
        <end position="136"/>
    </location>
</feature>
<keyword evidence="1" id="KW-1133">Transmembrane helix</keyword>
<dbReference type="Gene3D" id="2.40.50.1020">
    <property type="entry name" value="LytTr DNA-binding domain"/>
    <property type="match status" value="1"/>
</dbReference>
<accession>A0A6G6Y4J5</accession>
<dbReference type="InterPro" id="IPR007492">
    <property type="entry name" value="LytTR_DNA-bd_dom"/>
</dbReference>
<sequence>MSAAPRPARSPQTIALRWIAVTLAAGVAMGLLGPFGSYSNPGLLPRIGYWVGAMLLGLLLFAPTCLWVMRITPPGSRWHWPLLLAATLIVTIPEAAATRFIAFGLWPELAELKLGLLLWYGQAVVIAVPIVALMAWRLREMIGDGRVAPVAETASQAIPADVIALQMEDHYVRVHTLHGSSLLLMPLGQAIAGTRREGLRTHRSWWVARDAVERVEGNARSMRLHLSNGLIAPVARSAVTRLREARWIADV</sequence>
<evidence type="ECO:0000313" key="4">
    <source>
        <dbReference type="Proteomes" id="UP000501568"/>
    </source>
</evidence>
<dbReference type="SMART" id="SM00850">
    <property type="entry name" value="LytTR"/>
    <property type="match status" value="1"/>
</dbReference>
<evidence type="ECO:0000256" key="1">
    <source>
        <dbReference type="SAM" id="Phobius"/>
    </source>
</evidence>
<dbReference type="KEGG" id="spzr:G5C33_08190"/>
<keyword evidence="4" id="KW-1185">Reference proteome</keyword>
<evidence type="ECO:0000313" key="3">
    <source>
        <dbReference type="EMBL" id="QIG79771.1"/>
    </source>
</evidence>